<dbReference type="Gene3D" id="3.40.50.300">
    <property type="entry name" value="P-loop containing nucleotide triphosphate hydrolases"/>
    <property type="match status" value="1"/>
</dbReference>
<accession>A0ABQ0C724</accession>
<dbReference type="Gene3D" id="1.10.10.10">
    <property type="entry name" value="Winged helix-like DNA-binding domain superfamily/Winged helix DNA-binding domain"/>
    <property type="match status" value="1"/>
</dbReference>
<dbReference type="PROSITE" id="PS50043">
    <property type="entry name" value="HTH_LUXR_2"/>
    <property type="match status" value="1"/>
</dbReference>
<evidence type="ECO:0000256" key="3">
    <source>
        <dbReference type="ARBA" id="ARBA00023163"/>
    </source>
</evidence>
<feature type="domain" description="HTH luxR-type" evidence="4">
    <location>
        <begin position="1"/>
        <end position="64"/>
    </location>
</feature>
<proteinExistence type="predicted"/>
<keyword evidence="1" id="KW-0805">Transcription regulation</keyword>
<dbReference type="Pfam" id="PF00196">
    <property type="entry name" value="GerE"/>
    <property type="match status" value="1"/>
</dbReference>
<evidence type="ECO:0000259" key="4">
    <source>
        <dbReference type="PROSITE" id="PS50043"/>
    </source>
</evidence>
<dbReference type="PANTHER" id="PTHR44688">
    <property type="entry name" value="DNA-BINDING TRANSCRIPTIONAL ACTIVATOR DEVR_DOSR"/>
    <property type="match status" value="1"/>
</dbReference>
<dbReference type="InterPro" id="IPR000792">
    <property type="entry name" value="Tscrpt_reg_LuxR_C"/>
</dbReference>
<sequence>MEPLPLTKRQIEILKLIQAGYSNKEVARRLEISDGTVKQHLVEIFRRLKVNNRTKAAQMVTRAEEEFLFLSPAQKDDAGRTRSVVRAPVNSALLQPLHCVGMRPHAPSLLLHRLGTEAYNRLNRLLRECCALAARRFEGVVQGSIEGPLVLFGARIVREDDALRAVCCAGMIMDELEKGFPELVPLADWVRVMVYSVQVVSSTDGHNTTLQGDLHHPDFTGSGVRTIGHGIHLSPGTAQDLDRLFARHGLISTLFPGCGVLNNHFHPVPIAANTPFVGRDTELDELHRRVAKLMRGDSESTLVVGEVGFGETRLVRQLRMETAQRKEILWLAGTCHTVARTIPLHPFVPILESLAQTDRTLPARTRWNHLEEWMSRLPVPWNRIGKRFLALAQETEPPPRMQQGDALHSELTEFLLTLFSASPHAVIVHIDNAQWSDPYSRLLLPGLAGRLNHTKVWLILSGRKAELRSLANHLSFSVLSLMRLPNRDILRLLKQMPVAKRLDAVQIDMLLEWSRGVPLFAVEIAQHLAGMKKSALQETIQAQDLFPESLFCTVMERLHALTGMDWKLIRALAASPHEVPMEELLAWNLHGDGATTEASVNHLEQAGLLRFATRGTVRVISFGNEMVRAAIRKTLPERDLR</sequence>
<dbReference type="Pfam" id="PF13191">
    <property type="entry name" value="AAA_16"/>
    <property type="match status" value="1"/>
</dbReference>
<dbReference type="InterPro" id="IPR041664">
    <property type="entry name" value="AAA_16"/>
</dbReference>
<dbReference type="SUPFAM" id="SSF52540">
    <property type="entry name" value="P-loop containing nucleoside triphosphate hydrolases"/>
    <property type="match status" value="1"/>
</dbReference>
<dbReference type="InterPro" id="IPR016032">
    <property type="entry name" value="Sig_transdc_resp-reg_C-effctor"/>
</dbReference>
<organism evidence="5 6">
    <name type="scientific">Candidatus Magnetaquiglobus chichijimensis</name>
    <dbReference type="NCBI Taxonomy" id="3141448"/>
    <lineage>
        <taxon>Bacteria</taxon>
        <taxon>Pseudomonadati</taxon>
        <taxon>Pseudomonadota</taxon>
        <taxon>Magnetococcia</taxon>
        <taxon>Magnetococcales</taxon>
        <taxon>Candidatus Magnetaquicoccaceae</taxon>
        <taxon>Candidatus Magnetaquiglobus</taxon>
    </lineage>
</organism>
<dbReference type="CDD" id="cd06170">
    <property type="entry name" value="LuxR_C_like"/>
    <property type="match status" value="1"/>
</dbReference>
<keyword evidence="2" id="KW-0238">DNA-binding</keyword>
<dbReference type="SMART" id="SM00421">
    <property type="entry name" value="HTH_LUXR"/>
    <property type="match status" value="1"/>
</dbReference>
<dbReference type="PANTHER" id="PTHR44688:SF16">
    <property type="entry name" value="DNA-BINDING TRANSCRIPTIONAL ACTIVATOR DEVR_DOSR"/>
    <property type="match status" value="1"/>
</dbReference>
<dbReference type="SUPFAM" id="SSF46894">
    <property type="entry name" value="C-terminal effector domain of the bipartite response regulators"/>
    <property type="match status" value="1"/>
</dbReference>
<dbReference type="Proteomes" id="UP001628193">
    <property type="component" value="Unassembled WGS sequence"/>
</dbReference>
<reference evidence="5 6" key="1">
    <citation type="submission" date="2024-09" db="EMBL/GenBank/DDBJ databases">
        <title>Draft genome sequence of Candidatus Magnetaquicoccaceae bacterium FCR-1.</title>
        <authorList>
            <person name="Shimoshige H."/>
            <person name="Shimamura S."/>
            <person name="Taoka A."/>
            <person name="Kobayashi H."/>
            <person name="Maekawa T."/>
        </authorList>
    </citation>
    <scope>NUCLEOTIDE SEQUENCE [LARGE SCALE GENOMIC DNA]</scope>
    <source>
        <strain evidence="5 6">FCR-1</strain>
    </source>
</reference>
<evidence type="ECO:0000256" key="2">
    <source>
        <dbReference type="ARBA" id="ARBA00023125"/>
    </source>
</evidence>
<gene>
    <name evidence="5" type="primary">malT</name>
    <name evidence="5" type="ORF">SIID45300_00994</name>
</gene>
<dbReference type="RefSeq" id="WP_420904407.1">
    <property type="nucleotide sequence ID" value="NZ_BAAFGK010000004.1"/>
</dbReference>
<dbReference type="InterPro" id="IPR027417">
    <property type="entry name" value="P-loop_NTPase"/>
</dbReference>
<dbReference type="InterPro" id="IPR036388">
    <property type="entry name" value="WH-like_DNA-bd_sf"/>
</dbReference>
<evidence type="ECO:0000313" key="5">
    <source>
        <dbReference type="EMBL" id="GAB0056686.1"/>
    </source>
</evidence>
<evidence type="ECO:0000313" key="6">
    <source>
        <dbReference type="Proteomes" id="UP001628193"/>
    </source>
</evidence>
<comment type="caution">
    <text evidence="5">The sequence shown here is derived from an EMBL/GenBank/DDBJ whole genome shotgun (WGS) entry which is preliminary data.</text>
</comment>
<keyword evidence="3" id="KW-0804">Transcription</keyword>
<evidence type="ECO:0000256" key="1">
    <source>
        <dbReference type="ARBA" id="ARBA00023015"/>
    </source>
</evidence>
<keyword evidence="6" id="KW-1185">Reference proteome</keyword>
<dbReference type="EMBL" id="BAAFGK010000004">
    <property type="protein sequence ID" value="GAB0056686.1"/>
    <property type="molecule type" value="Genomic_DNA"/>
</dbReference>
<name>A0ABQ0C724_9PROT</name>
<protein>
    <submittedName>
        <fullName evidence="5">HTH-type transcriptional regulator MalT</fullName>
    </submittedName>
</protein>
<dbReference type="PRINTS" id="PR00038">
    <property type="entry name" value="HTHLUXR"/>
</dbReference>